<sequence>MKRAGKILGWTVGTLVGLLVIAAGAVYFIATSDYLRGQLEGRASDFTGRKTRIAKVDIGWGWTSNVKLEGVEVANAKWGKAPFMLKVEQVDFDIRLWPLLGGNLVLPRLILRKPEVQVEVGDKEQLNWSMGETPVVTGAAKALEPDNRFDAPLIGKFEVTEGKLGYRDSKRKLELDGTVSTAAGKAGEGPEAELSLKGKLEGQPLEMRFVGGSVLMLRDTEQPYPLDLNVSFGATKLKMKGTVQDPFKWTGANVDLVLSGPNLSDIYPLLGIPGPPTPPYTIVGKLEREPGLWKFVQSKWRVGESDLTGEVTIDERRKPAFLTAKLVSQKLVFEDLAPLVGATPARKSNGSPKQAQTQAQLEASGDLFPNVPLHVEKLRAMNMDVTLDSKRVIAPPWLPVQALSFRVLIQDGNATVKPLTLSVLGGGAIAGELGIDARTDDPKVRASLRLTDIELKNFFRESRYFDTTQGKIQGRVQLAGNGRSLAHVMGTANGHMAFALGGGSVSSLMVSLAGLQIFDALVLYVTGDNRIPIKCAVSRLNFQQGNVSFDRTLLDTQKSVLHVKGRLSLKSQAVNVEIDSDPKSFDLLNLHGAVMVQGKLRSPQISLGRVIPIPTPVFGDAKDVPCAGLTQQILAGP</sequence>
<dbReference type="PANTHER" id="PTHR30441:SF9">
    <property type="entry name" value="ASMA FAMILY PROTEIN YHJG"/>
    <property type="match status" value="1"/>
</dbReference>
<organism evidence="3 4">
    <name type="scientific">Reyranella humidisoli</name>
    <dbReference type="NCBI Taxonomy" id="2849149"/>
    <lineage>
        <taxon>Bacteria</taxon>
        <taxon>Pseudomonadati</taxon>
        <taxon>Pseudomonadota</taxon>
        <taxon>Alphaproteobacteria</taxon>
        <taxon>Hyphomicrobiales</taxon>
        <taxon>Reyranellaceae</taxon>
        <taxon>Reyranella</taxon>
    </lineage>
</organism>
<keyword evidence="4" id="KW-1185">Reference proteome</keyword>
<dbReference type="InterPro" id="IPR007844">
    <property type="entry name" value="AsmA"/>
</dbReference>
<keyword evidence="1" id="KW-0812">Transmembrane</keyword>
<dbReference type="PANTHER" id="PTHR30441">
    <property type="entry name" value="DUF748 DOMAIN-CONTAINING PROTEIN"/>
    <property type="match status" value="1"/>
</dbReference>
<dbReference type="Proteomes" id="UP000727907">
    <property type="component" value="Unassembled WGS sequence"/>
</dbReference>
<evidence type="ECO:0000259" key="2">
    <source>
        <dbReference type="Pfam" id="PF05170"/>
    </source>
</evidence>
<feature type="domain" description="AsmA" evidence="2">
    <location>
        <begin position="168"/>
        <end position="548"/>
    </location>
</feature>
<accession>A0ABS6IJ20</accession>
<reference evidence="3 4" key="1">
    <citation type="submission" date="2021-06" db="EMBL/GenBank/DDBJ databases">
        <authorList>
            <person name="Lee D.H."/>
        </authorList>
    </citation>
    <scope>NUCLEOTIDE SEQUENCE [LARGE SCALE GENOMIC DNA]</scope>
    <source>
        <strain evidence="3 4">MMS21-HV4-11</strain>
    </source>
</reference>
<feature type="transmembrane region" description="Helical" evidence="1">
    <location>
        <begin position="7"/>
        <end position="30"/>
    </location>
</feature>
<dbReference type="RefSeq" id="WP_216959498.1">
    <property type="nucleotide sequence ID" value="NZ_JAHOPB010000001.1"/>
</dbReference>
<keyword evidence="1" id="KW-0472">Membrane</keyword>
<evidence type="ECO:0000313" key="3">
    <source>
        <dbReference type="EMBL" id="MBU8874273.1"/>
    </source>
</evidence>
<keyword evidence="1" id="KW-1133">Transmembrane helix</keyword>
<evidence type="ECO:0000313" key="4">
    <source>
        <dbReference type="Proteomes" id="UP000727907"/>
    </source>
</evidence>
<proteinExistence type="predicted"/>
<name>A0ABS6IJ20_9HYPH</name>
<gene>
    <name evidence="3" type="ORF">KQ910_10895</name>
</gene>
<evidence type="ECO:0000256" key="1">
    <source>
        <dbReference type="SAM" id="Phobius"/>
    </source>
</evidence>
<dbReference type="InterPro" id="IPR052894">
    <property type="entry name" value="AsmA-related"/>
</dbReference>
<dbReference type="EMBL" id="JAHOPB010000001">
    <property type="protein sequence ID" value="MBU8874273.1"/>
    <property type="molecule type" value="Genomic_DNA"/>
</dbReference>
<dbReference type="Pfam" id="PF05170">
    <property type="entry name" value="AsmA"/>
    <property type="match status" value="2"/>
</dbReference>
<comment type="caution">
    <text evidence="3">The sequence shown here is derived from an EMBL/GenBank/DDBJ whole genome shotgun (WGS) entry which is preliminary data.</text>
</comment>
<feature type="domain" description="AsmA" evidence="2">
    <location>
        <begin position="1"/>
        <end position="129"/>
    </location>
</feature>
<protein>
    <submittedName>
        <fullName evidence="3">AsmA family protein</fullName>
    </submittedName>
</protein>